<evidence type="ECO:0000313" key="1">
    <source>
        <dbReference type="EMBL" id="NHN33218.1"/>
    </source>
</evidence>
<protein>
    <submittedName>
        <fullName evidence="1">Uncharacterized protein</fullName>
    </submittedName>
</protein>
<dbReference type="RefSeq" id="WP_166153530.1">
    <property type="nucleotide sequence ID" value="NZ_JAAOIW010000011.1"/>
</dbReference>
<keyword evidence="2" id="KW-1185">Reference proteome</keyword>
<proteinExistence type="predicted"/>
<dbReference type="EMBL" id="JAAOIW010000011">
    <property type="protein sequence ID" value="NHN33218.1"/>
    <property type="molecule type" value="Genomic_DNA"/>
</dbReference>
<organism evidence="1 2">
    <name type="scientific">Paenibacillus agricola</name>
    <dbReference type="NCBI Taxonomy" id="2716264"/>
    <lineage>
        <taxon>Bacteria</taxon>
        <taxon>Bacillati</taxon>
        <taxon>Bacillota</taxon>
        <taxon>Bacilli</taxon>
        <taxon>Bacillales</taxon>
        <taxon>Paenibacillaceae</taxon>
        <taxon>Paenibacillus</taxon>
    </lineage>
</organism>
<sequence>MLPHEYIDQTVHMVRKLIEVECPFITQSGGENKGIVILHFTPRHDLPRIERVTSERPRYDKGRVYLDRTKPECEEDNLLFALDVIESKLHQNQKRMVSGSIWFHFSGGIISDIETKSSMMIGDMS</sequence>
<comment type="caution">
    <text evidence="1">The sequence shown here is derived from an EMBL/GenBank/DDBJ whole genome shotgun (WGS) entry which is preliminary data.</text>
</comment>
<gene>
    <name evidence="1" type="ORF">G9U52_25730</name>
</gene>
<dbReference type="Proteomes" id="UP001165962">
    <property type="component" value="Unassembled WGS sequence"/>
</dbReference>
<reference evidence="1" key="1">
    <citation type="submission" date="2020-03" db="EMBL/GenBank/DDBJ databases">
        <title>Draft sequencing of Paenibacilllus sp. S3N08.</title>
        <authorList>
            <person name="Kim D.-U."/>
        </authorList>
    </citation>
    <scope>NUCLEOTIDE SEQUENCE</scope>
    <source>
        <strain evidence="1">S3N08</strain>
    </source>
</reference>
<evidence type="ECO:0000313" key="2">
    <source>
        <dbReference type="Proteomes" id="UP001165962"/>
    </source>
</evidence>
<name>A0ABX0JB97_9BACL</name>
<accession>A0ABX0JB97</accession>